<feature type="compositionally biased region" description="Basic and acidic residues" evidence="1">
    <location>
        <begin position="176"/>
        <end position="216"/>
    </location>
</feature>
<proteinExistence type="predicted"/>
<feature type="compositionally biased region" description="Low complexity" evidence="1">
    <location>
        <begin position="20"/>
        <end position="34"/>
    </location>
</feature>
<dbReference type="RefSeq" id="WP_015820056.1">
    <property type="nucleotide sequence ID" value="NC_012997.1"/>
</dbReference>
<evidence type="ECO:0000256" key="1">
    <source>
        <dbReference type="SAM" id="MobiDB-lite"/>
    </source>
</evidence>
<dbReference type="KEGG" id="ttu:TERTU_0496"/>
<name>C5BN02_TERTT</name>
<dbReference type="eggNOG" id="COG3064">
    <property type="taxonomic scope" value="Bacteria"/>
</dbReference>
<dbReference type="AlphaFoldDB" id="C5BN02"/>
<organism evidence="2 3">
    <name type="scientific">Teredinibacter turnerae (strain ATCC 39867 / T7901)</name>
    <dbReference type="NCBI Taxonomy" id="377629"/>
    <lineage>
        <taxon>Bacteria</taxon>
        <taxon>Pseudomonadati</taxon>
        <taxon>Pseudomonadota</taxon>
        <taxon>Gammaproteobacteria</taxon>
        <taxon>Cellvibrionales</taxon>
        <taxon>Cellvibrionaceae</taxon>
        <taxon>Teredinibacter</taxon>
    </lineage>
</organism>
<reference evidence="2 3" key="1">
    <citation type="journal article" date="2009" name="PLoS ONE">
        <title>The complete genome of Teredinibacter turnerae T7901: an intracellular endosymbiont of marine wood-boring bivalves (shipworms).</title>
        <authorList>
            <person name="Yang J.C."/>
            <person name="Madupu R."/>
            <person name="Durkin A.S."/>
            <person name="Ekborg N.A."/>
            <person name="Pedamallu C.S."/>
            <person name="Hostetler J.B."/>
            <person name="Radune D."/>
            <person name="Toms B.S."/>
            <person name="Henrissat B."/>
            <person name="Coutinho P.M."/>
            <person name="Schwarz S."/>
            <person name="Field L."/>
            <person name="Trindade-Silva A.E."/>
            <person name="Soares C.A.G."/>
            <person name="Elshahawi S."/>
            <person name="Hanora A."/>
            <person name="Schmidt E.W."/>
            <person name="Haygood M.G."/>
            <person name="Posfai J."/>
            <person name="Benner J."/>
            <person name="Madinger C."/>
            <person name="Nove J."/>
            <person name="Anton B."/>
            <person name="Chaudhary K."/>
            <person name="Foster J."/>
            <person name="Holman A."/>
            <person name="Kumar S."/>
            <person name="Lessard P.A."/>
            <person name="Luyten Y.A."/>
            <person name="Slatko B."/>
            <person name="Wood N."/>
            <person name="Wu B."/>
            <person name="Teplitski M."/>
            <person name="Mougous J.D."/>
            <person name="Ward N."/>
            <person name="Eisen J.A."/>
            <person name="Badger J.H."/>
            <person name="Distel D.L."/>
        </authorList>
    </citation>
    <scope>NUCLEOTIDE SEQUENCE [LARGE SCALE GENOMIC DNA]</scope>
    <source>
        <strain evidence="3">ATCC 39867 / T7901</strain>
    </source>
</reference>
<evidence type="ECO:0000313" key="3">
    <source>
        <dbReference type="Proteomes" id="UP000009080"/>
    </source>
</evidence>
<evidence type="ECO:0000313" key="2">
    <source>
        <dbReference type="EMBL" id="ACR13941.1"/>
    </source>
</evidence>
<dbReference type="EMBL" id="CP001614">
    <property type="protein sequence ID" value="ACR13941.1"/>
    <property type="molecule type" value="Genomic_DNA"/>
</dbReference>
<protein>
    <submittedName>
        <fullName evidence="2">SrpA-related protein</fullName>
    </submittedName>
</protein>
<dbReference type="InterPro" id="IPR021973">
    <property type="entry name" value="SprA-related"/>
</dbReference>
<keyword evidence="3" id="KW-1185">Reference proteome</keyword>
<sequence length="281" mass="30123">MISSNLPFPSAANIAAYPSPAARRSEGLSSLVPASPAPSPELSSRDRTPASSADLSATQRVQSANGSAEAGAEAPDDQARLEKRLEEKQLQAEQQEIRELSARDREVRAHEQAHAAVGGQYAGAASFDYQRGPDGVRYAVGGEVPIDVGREPTPEATIEKMQVVKRAALAPAEPSAQDRRVAAEASRQEAEARQELRSEQAKNADNDADGDMREVSGDESDDTLTTRPTDLNETINPNRERVANASIFPSSTQQLTSRLSAEFANASGYEQRRGSILDQIV</sequence>
<feature type="region of interest" description="Disordered" evidence="1">
    <location>
        <begin position="169"/>
        <end position="253"/>
    </location>
</feature>
<dbReference type="STRING" id="377629.TERTU_0496"/>
<feature type="region of interest" description="Disordered" evidence="1">
    <location>
        <begin position="20"/>
        <end position="79"/>
    </location>
</feature>
<dbReference type="HOGENOM" id="CLU_990209_0_0_6"/>
<feature type="compositionally biased region" description="Low complexity" evidence="1">
    <location>
        <begin position="63"/>
        <end position="73"/>
    </location>
</feature>
<accession>C5BN02</accession>
<dbReference type="Pfam" id="PF12118">
    <property type="entry name" value="SprA-related"/>
    <property type="match status" value="1"/>
</dbReference>
<dbReference type="OrthoDB" id="9812722at2"/>
<feature type="compositionally biased region" description="Polar residues" evidence="1">
    <location>
        <begin position="223"/>
        <end position="237"/>
    </location>
</feature>
<feature type="compositionally biased region" description="Polar residues" evidence="1">
    <location>
        <begin position="49"/>
        <end position="62"/>
    </location>
</feature>
<gene>
    <name evidence="2" type="ordered locus">TERTU_0496</name>
</gene>
<dbReference type="Proteomes" id="UP000009080">
    <property type="component" value="Chromosome"/>
</dbReference>